<evidence type="ECO:0000313" key="2">
    <source>
        <dbReference type="Proteomes" id="UP000308600"/>
    </source>
</evidence>
<feature type="non-terminal residue" evidence="1">
    <location>
        <position position="149"/>
    </location>
</feature>
<keyword evidence="2" id="KW-1185">Reference proteome</keyword>
<protein>
    <submittedName>
        <fullName evidence="1">Uncharacterized protein</fullName>
    </submittedName>
</protein>
<dbReference type="EMBL" id="ML209105">
    <property type="protein sequence ID" value="TFK59019.1"/>
    <property type="molecule type" value="Genomic_DNA"/>
</dbReference>
<organism evidence="1 2">
    <name type="scientific">Pluteus cervinus</name>
    <dbReference type="NCBI Taxonomy" id="181527"/>
    <lineage>
        <taxon>Eukaryota</taxon>
        <taxon>Fungi</taxon>
        <taxon>Dikarya</taxon>
        <taxon>Basidiomycota</taxon>
        <taxon>Agaricomycotina</taxon>
        <taxon>Agaricomycetes</taxon>
        <taxon>Agaricomycetidae</taxon>
        <taxon>Agaricales</taxon>
        <taxon>Pluteineae</taxon>
        <taxon>Pluteaceae</taxon>
        <taxon>Pluteus</taxon>
    </lineage>
</organism>
<name>A0ACD3A042_9AGAR</name>
<reference evidence="1 2" key="1">
    <citation type="journal article" date="2019" name="Nat. Ecol. Evol.">
        <title>Megaphylogeny resolves global patterns of mushroom evolution.</title>
        <authorList>
            <person name="Varga T."/>
            <person name="Krizsan K."/>
            <person name="Foldi C."/>
            <person name="Dima B."/>
            <person name="Sanchez-Garcia M."/>
            <person name="Sanchez-Ramirez S."/>
            <person name="Szollosi G.J."/>
            <person name="Szarkandi J.G."/>
            <person name="Papp V."/>
            <person name="Albert L."/>
            <person name="Andreopoulos W."/>
            <person name="Angelini C."/>
            <person name="Antonin V."/>
            <person name="Barry K.W."/>
            <person name="Bougher N.L."/>
            <person name="Buchanan P."/>
            <person name="Buyck B."/>
            <person name="Bense V."/>
            <person name="Catcheside P."/>
            <person name="Chovatia M."/>
            <person name="Cooper J."/>
            <person name="Damon W."/>
            <person name="Desjardin D."/>
            <person name="Finy P."/>
            <person name="Geml J."/>
            <person name="Haridas S."/>
            <person name="Hughes K."/>
            <person name="Justo A."/>
            <person name="Karasinski D."/>
            <person name="Kautmanova I."/>
            <person name="Kiss B."/>
            <person name="Kocsube S."/>
            <person name="Kotiranta H."/>
            <person name="LaButti K.M."/>
            <person name="Lechner B.E."/>
            <person name="Liimatainen K."/>
            <person name="Lipzen A."/>
            <person name="Lukacs Z."/>
            <person name="Mihaltcheva S."/>
            <person name="Morgado L.N."/>
            <person name="Niskanen T."/>
            <person name="Noordeloos M.E."/>
            <person name="Ohm R.A."/>
            <person name="Ortiz-Santana B."/>
            <person name="Ovrebo C."/>
            <person name="Racz N."/>
            <person name="Riley R."/>
            <person name="Savchenko A."/>
            <person name="Shiryaev A."/>
            <person name="Soop K."/>
            <person name="Spirin V."/>
            <person name="Szebenyi C."/>
            <person name="Tomsovsky M."/>
            <person name="Tulloss R.E."/>
            <person name="Uehling J."/>
            <person name="Grigoriev I.V."/>
            <person name="Vagvolgyi C."/>
            <person name="Papp T."/>
            <person name="Martin F.M."/>
            <person name="Miettinen O."/>
            <person name="Hibbett D.S."/>
            <person name="Nagy L.G."/>
        </authorList>
    </citation>
    <scope>NUCLEOTIDE SEQUENCE [LARGE SCALE GENOMIC DNA]</scope>
    <source>
        <strain evidence="1 2">NL-1719</strain>
    </source>
</reference>
<gene>
    <name evidence="1" type="ORF">BDN72DRAFT_734412</name>
</gene>
<accession>A0ACD3A042</accession>
<feature type="non-terminal residue" evidence="1">
    <location>
        <position position="1"/>
    </location>
</feature>
<evidence type="ECO:0000313" key="1">
    <source>
        <dbReference type="EMBL" id="TFK59019.1"/>
    </source>
</evidence>
<proteinExistence type="predicted"/>
<dbReference type="Proteomes" id="UP000308600">
    <property type="component" value="Unassembled WGS sequence"/>
</dbReference>
<sequence>EDTIMQACTAHEQAHWKERDYRRCLVIEQYFIKFDEYETLKPQVMTQVYVSQYAESDASAPRVPKVLHFFKGEYMGYLVMDYINLISPPVPDLHKRAAEALQWLRNVPLPRDHVGIGPLGNGFARHRLFKDFIAPLRFSSTEALERYLN</sequence>